<dbReference type="HOGENOM" id="CLU_3102727_0_0_6"/>
<evidence type="ECO:0000313" key="2">
    <source>
        <dbReference type="Proteomes" id="UP000000658"/>
    </source>
</evidence>
<dbReference type="EMBL" id="CT573326">
    <property type="protein sequence ID" value="CAK15770.1"/>
    <property type="molecule type" value="Genomic_DNA"/>
</dbReference>
<name>Q1I9A8_PSEE4</name>
<dbReference type="AlphaFoldDB" id="Q1I9A8"/>
<dbReference type="STRING" id="384676.PSEEN2999"/>
<evidence type="ECO:0000313" key="1">
    <source>
        <dbReference type="EMBL" id="CAK15770.1"/>
    </source>
</evidence>
<protein>
    <submittedName>
        <fullName evidence="1">Uncharacterized protein</fullName>
    </submittedName>
</protein>
<accession>Q1I9A8</accession>
<proteinExistence type="predicted"/>
<reference evidence="1 2" key="1">
    <citation type="journal article" date="2006" name="Nat. Biotechnol.">
        <title>Complete genome sequence of the entomopathogenic and metabolically versatile soil bacterium Pseudomonas entomophila.</title>
        <authorList>
            <person name="Vodovar N."/>
            <person name="Vallenet D."/>
            <person name="Cruveiller S."/>
            <person name="Rouy Z."/>
            <person name="Barbe V."/>
            <person name="Acosta C."/>
            <person name="Cattolico L."/>
            <person name="Jubin C."/>
            <person name="Lajus A."/>
            <person name="Segurens B."/>
            <person name="Vacherie B."/>
            <person name="Wincker P."/>
            <person name="Weissenbach J."/>
            <person name="Lemaitre B."/>
            <person name="Medigue C."/>
            <person name="Boccard F."/>
        </authorList>
    </citation>
    <scope>NUCLEOTIDE SEQUENCE [LARGE SCALE GENOMIC DNA]</scope>
    <source>
        <strain evidence="1 2">L48</strain>
    </source>
</reference>
<organism evidence="1 2">
    <name type="scientific">Pseudomonas entomophila (strain L48)</name>
    <dbReference type="NCBI Taxonomy" id="384676"/>
    <lineage>
        <taxon>Bacteria</taxon>
        <taxon>Pseudomonadati</taxon>
        <taxon>Pseudomonadota</taxon>
        <taxon>Gammaproteobacteria</taxon>
        <taxon>Pseudomonadales</taxon>
        <taxon>Pseudomonadaceae</taxon>
        <taxon>Pseudomonas</taxon>
    </lineage>
</organism>
<dbReference type="Proteomes" id="UP000000658">
    <property type="component" value="Chromosome"/>
</dbReference>
<gene>
    <name evidence="1" type="ordered locus">PSEEN2999</name>
</gene>
<sequence>MSKRLGSISVSEWGTITIRAIAETLEYQDDGSFVVIMTLRFCCHIDFHRGH</sequence>
<dbReference type="KEGG" id="pen:PSEEN2999"/>